<comment type="caution">
    <text evidence="1">The sequence shown here is derived from an EMBL/GenBank/DDBJ whole genome shotgun (WGS) entry which is preliminary data.</text>
</comment>
<evidence type="ECO:0008006" key="3">
    <source>
        <dbReference type="Google" id="ProtNLM"/>
    </source>
</evidence>
<dbReference type="InterPro" id="IPR053720">
    <property type="entry name" value="Psm_Assembly_Chaperone"/>
</dbReference>
<dbReference type="Pfam" id="PF10178">
    <property type="entry name" value="PAC3"/>
    <property type="match status" value="1"/>
</dbReference>
<name>A0ABQ6MF79_9STRA</name>
<dbReference type="PANTHER" id="PTHR31051">
    <property type="entry name" value="PROTEASOME ASSEMBLY CHAPERONE 3"/>
    <property type="match status" value="1"/>
</dbReference>
<organism evidence="1 2">
    <name type="scientific">Tetraparma gracilis</name>
    <dbReference type="NCBI Taxonomy" id="2962635"/>
    <lineage>
        <taxon>Eukaryota</taxon>
        <taxon>Sar</taxon>
        <taxon>Stramenopiles</taxon>
        <taxon>Ochrophyta</taxon>
        <taxon>Bolidophyceae</taxon>
        <taxon>Parmales</taxon>
        <taxon>Triparmaceae</taxon>
        <taxon>Tetraparma</taxon>
    </lineage>
</organism>
<protein>
    <recommendedName>
        <fullName evidence="3">Proteasome assembly chaperone 3</fullName>
    </recommendedName>
</protein>
<dbReference type="Proteomes" id="UP001165060">
    <property type="component" value="Unassembled WGS sequence"/>
</dbReference>
<proteinExistence type="predicted"/>
<dbReference type="InterPro" id="IPR018788">
    <property type="entry name" value="Proteasome_assmbl_chp_3"/>
</dbReference>
<keyword evidence="2" id="KW-1185">Reference proteome</keyword>
<gene>
    <name evidence="1" type="ORF">TeGR_g4583</name>
</gene>
<evidence type="ECO:0000313" key="2">
    <source>
        <dbReference type="Proteomes" id="UP001165060"/>
    </source>
</evidence>
<evidence type="ECO:0000313" key="1">
    <source>
        <dbReference type="EMBL" id="GMI24704.1"/>
    </source>
</evidence>
<sequence>MSHPPHLARSLSPGGIPTSLLVQLFSDRVSVTISQLGKVGTTLLATCDVSPTTERRSYDVTVLLGRRDDPLLSIYARQLIEKVKEVDPKPRRDVLLCISLKEEGRDSASFQELLNATLEMFVEML</sequence>
<dbReference type="EMBL" id="BRYB01001393">
    <property type="protein sequence ID" value="GMI24704.1"/>
    <property type="molecule type" value="Genomic_DNA"/>
</dbReference>
<accession>A0ABQ6MF79</accession>
<reference evidence="1 2" key="1">
    <citation type="journal article" date="2023" name="Commun. Biol.">
        <title>Genome analysis of Parmales, the sister group of diatoms, reveals the evolutionary specialization of diatoms from phago-mixotrophs to photoautotrophs.</title>
        <authorList>
            <person name="Ban H."/>
            <person name="Sato S."/>
            <person name="Yoshikawa S."/>
            <person name="Yamada K."/>
            <person name="Nakamura Y."/>
            <person name="Ichinomiya M."/>
            <person name="Sato N."/>
            <person name="Blanc-Mathieu R."/>
            <person name="Endo H."/>
            <person name="Kuwata A."/>
            <person name="Ogata H."/>
        </authorList>
    </citation>
    <scope>NUCLEOTIDE SEQUENCE [LARGE SCALE GENOMIC DNA]</scope>
</reference>
<dbReference type="PANTHER" id="PTHR31051:SF1">
    <property type="entry name" value="PROTEASOME ASSEMBLY CHAPERONE 3"/>
    <property type="match status" value="1"/>
</dbReference>
<dbReference type="Gene3D" id="3.30.230.90">
    <property type="match status" value="1"/>
</dbReference>